<feature type="domain" description="GAIN-B" evidence="15">
    <location>
        <begin position="55"/>
        <end position="235"/>
    </location>
</feature>
<evidence type="ECO:0000256" key="12">
    <source>
        <dbReference type="ARBA" id="ARBA00023180"/>
    </source>
</evidence>
<feature type="transmembrane region" description="Helical" evidence="14">
    <location>
        <begin position="308"/>
        <end position="328"/>
    </location>
</feature>
<dbReference type="CDD" id="cd15440">
    <property type="entry name" value="7tmB2_latrophilin-like_invertebrate"/>
    <property type="match status" value="1"/>
</dbReference>
<feature type="transmembrane region" description="Helical" evidence="14">
    <location>
        <begin position="420"/>
        <end position="443"/>
    </location>
</feature>
<keyword evidence="10 14" id="KW-0472">Membrane</keyword>
<dbReference type="PANTHER" id="PTHR12011">
    <property type="entry name" value="ADHESION G-PROTEIN COUPLED RECEPTOR"/>
    <property type="match status" value="1"/>
</dbReference>
<evidence type="ECO:0000256" key="13">
    <source>
        <dbReference type="SAM" id="MobiDB-lite"/>
    </source>
</evidence>
<evidence type="ECO:0000256" key="3">
    <source>
        <dbReference type="ARBA" id="ARBA00022475"/>
    </source>
</evidence>
<evidence type="ECO:0000313" key="17">
    <source>
        <dbReference type="EMBL" id="CAE1313016.1"/>
    </source>
</evidence>
<gene>
    <name evidence="17" type="ORF">SPHA_64163</name>
</gene>
<evidence type="ECO:0000256" key="2">
    <source>
        <dbReference type="ARBA" id="ARBA00007343"/>
    </source>
</evidence>
<dbReference type="InterPro" id="IPR017981">
    <property type="entry name" value="GPCR_2-like_7TM"/>
</dbReference>
<dbReference type="OrthoDB" id="1100386at2759"/>
<evidence type="ECO:0000256" key="8">
    <source>
        <dbReference type="ARBA" id="ARBA00022837"/>
    </source>
</evidence>
<evidence type="ECO:0000313" key="18">
    <source>
        <dbReference type="Proteomes" id="UP000597762"/>
    </source>
</evidence>
<dbReference type="GO" id="GO:0007189">
    <property type="term" value="P:adenylate cyclase-activating G protein-coupled receptor signaling pathway"/>
    <property type="evidence" value="ECO:0007669"/>
    <property type="project" value="TreeGrafter"/>
</dbReference>
<proteinExistence type="inferred from homology"/>
<dbReference type="PANTHER" id="PTHR12011:SF59">
    <property type="entry name" value="ADHESION G PROTEIN-COUPLED RECEPTOR L4"/>
    <property type="match status" value="1"/>
</dbReference>
<dbReference type="AlphaFoldDB" id="A0A812E0N4"/>
<organism evidence="17 18">
    <name type="scientific">Acanthosepion pharaonis</name>
    <name type="common">Pharaoh cuttlefish</name>
    <name type="synonym">Sepia pharaonis</name>
    <dbReference type="NCBI Taxonomy" id="158019"/>
    <lineage>
        <taxon>Eukaryota</taxon>
        <taxon>Metazoa</taxon>
        <taxon>Spiralia</taxon>
        <taxon>Lophotrochozoa</taxon>
        <taxon>Mollusca</taxon>
        <taxon>Cephalopoda</taxon>
        <taxon>Coleoidea</taxon>
        <taxon>Decapodiformes</taxon>
        <taxon>Sepiida</taxon>
        <taxon>Sepiina</taxon>
        <taxon>Sepiidae</taxon>
        <taxon>Acanthosepion</taxon>
    </lineage>
</organism>
<keyword evidence="17" id="KW-0675">Receptor</keyword>
<keyword evidence="9 14" id="KW-1133">Transmembrane helix</keyword>
<feature type="compositionally biased region" description="Low complexity" evidence="13">
    <location>
        <begin position="462"/>
        <end position="473"/>
    </location>
</feature>
<dbReference type="FunFam" id="1.20.1070.10:FF:000054">
    <property type="entry name" value="Adhesion G protein-coupled receptor E3"/>
    <property type="match status" value="1"/>
</dbReference>
<dbReference type="InterPro" id="IPR057244">
    <property type="entry name" value="GAIN_B"/>
</dbReference>
<evidence type="ECO:0000256" key="6">
    <source>
        <dbReference type="ARBA" id="ARBA00022729"/>
    </source>
</evidence>
<evidence type="ECO:0000256" key="10">
    <source>
        <dbReference type="ARBA" id="ARBA00023136"/>
    </source>
</evidence>
<feature type="transmembrane region" description="Helical" evidence="14">
    <location>
        <begin position="348"/>
        <end position="371"/>
    </location>
</feature>
<reference evidence="17" key="1">
    <citation type="submission" date="2021-01" db="EMBL/GenBank/DDBJ databases">
        <authorList>
            <person name="Li R."/>
            <person name="Bekaert M."/>
        </authorList>
    </citation>
    <scope>NUCLEOTIDE SEQUENCE</scope>
    <source>
        <strain evidence="17">Farmed</strain>
    </source>
</reference>
<name>A0A812E0N4_ACAPH</name>
<feature type="transmembrane region" description="Helical" evidence="14">
    <location>
        <begin position="265"/>
        <end position="287"/>
    </location>
</feature>
<feature type="domain" description="G-protein coupled receptors family 2 profile 2" evidence="16">
    <location>
        <begin position="204"/>
        <end position="444"/>
    </location>
</feature>
<comment type="caution">
    <text evidence="17">The sequence shown here is derived from an EMBL/GenBank/DDBJ whole genome shotgun (WGS) entry which is preliminary data.</text>
</comment>
<evidence type="ECO:0000256" key="9">
    <source>
        <dbReference type="ARBA" id="ARBA00022989"/>
    </source>
</evidence>
<protein>
    <submittedName>
        <fullName evidence="17">Adhesion G protein-coupled receptor E4P</fullName>
    </submittedName>
</protein>
<feature type="transmembrane region" description="Helical" evidence="14">
    <location>
        <begin position="392"/>
        <end position="414"/>
    </location>
</feature>
<sequence>MSSNKSKVWNKLSAEEKVRSASNLLHTVDKATMTLVDAIDKPDVIKRSDENVEAELRVLNVSKIAEPEVTYKPSSGGSFSLPSENLRRISKGKLAKVVFVTYHSIGELMPTTSTRTTKGEKEVVIQSQIISATIADYHGEVLPKPVIFSMKHTKPLPPGVQPLCSFWNMSADPWVFSFLGTIKDAELILPSRVVSLSLSHQNALRIITYVGCAISLVCLFLSWITFMLVPSIRGERNSIHKNLVFCLFAAELLFMVGIHRTDNKLLCSIFAGVLHYLFLAAFSWMLMEAAKILIMIIQVFNSSKSKMIYFYIFGYGFPAVIVGISAAVNLEGYGTDKHCWLSTENYFVWAFNGPVAFILLVNAVVLTYALVTIYKHSGYVIPDDMVGTVAAWAKGALSLEVILGVTWLFGFFFVSHSTLIMAYIFAILNTLQGFFIYCFHCLGNKQVWKEYKKLLGLKEKSGTASSTKTASISRKPTDAATYEMAAPNHKN</sequence>
<dbReference type="EMBL" id="CAHIKZ030004620">
    <property type="protein sequence ID" value="CAE1313016.1"/>
    <property type="molecule type" value="Genomic_DNA"/>
</dbReference>
<evidence type="ECO:0000256" key="5">
    <source>
        <dbReference type="ARBA" id="ARBA00022692"/>
    </source>
</evidence>
<keyword evidence="7" id="KW-0677">Repeat</keyword>
<dbReference type="GO" id="GO:0007166">
    <property type="term" value="P:cell surface receptor signaling pathway"/>
    <property type="evidence" value="ECO:0007669"/>
    <property type="project" value="InterPro"/>
</dbReference>
<keyword evidence="8" id="KW-0106">Calcium</keyword>
<keyword evidence="6" id="KW-0732">Signal</keyword>
<feature type="region of interest" description="Disordered" evidence="13">
    <location>
        <begin position="461"/>
        <end position="491"/>
    </location>
</feature>
<dbReference type="InterPro" id="IPR000832">
    <property type="entry name" value="GPCR_2_secretin-like"/>
</dbReference>
<keyword evidence="5 14" id="KW-0812">Transmembrane</keyword>
<dbReference type="GO" id="GO:0005886">
    <property type="term" value="C:plasma membrane"/>
    <property type="evidence" value="ECO:0007669"/>
    <property type="project" value="UniProtKB-SubCell"/>
</dbReference>
<evidence type="ECO:0000256" key="11">
    <source>
        <dbReference type="ARBA" id="ARBA00023157"/>
    </source>
</evidence>
<keyword evidence="11" id="KW-1015">Disulfide bond</keyword>
<feature type="transmembrane region" description="Helical" evidence="14">
    <location>
        <begin position="242"/>
        <end position="259"/>
    </location>
</feature>
<keyword evidence="3" id="KW-1003">Cell membrane</keyword>
<keyword evidence="12" id="KW-0325">Glycoprotein</keyword>
<comment type="similarity">
    <text evidence="2">Belongs to the G-protein coupled receptor 2 family. Adhesion G-protein coupled receptor (ADGR) subfamily.</text>
</comment>
<accession>A0A812E0N4</accession>
<comment type="subcellular location">
    <subcellularLocation>
        <location evidence="1">Cell membrane</location>
        <topology evidence="1">Multi-pass membrane protein</topology>
    </subcellularLocation>
</comment>
<dbReference type="PROSITE" id="PS50261">
    <property type="entry name" value="G_PROTEIN_RECEP_F2_4"/>
    <property type="match status" value="1"/>
</dbReference>
<evidence type="ECO:0000256" key="1">
    <source>
        <dbReference type="ARBA" id="ARBA00004651"/>
    </source>
</evidence>
<keyword evidence="4" id="KW-0245">EGF-like domain</keyword>
<evidence type="ECO:0000256" key="4">
    <source>
        <dbReference type="ARBA" id="ARBA00022536"/>
    </source>
</evidence>
<dbReference type="Proteomes" id="UP000597762">
    <property type="component" value="Unassembled WGS sequence"/>
</dbReference>
<dbReference type="PRINTS" id="PR00249">
    <property type="entry name" value="GPCRSECRETIN"/>
</dbReference>
<dbReference type="Gene3D" id="1.20.1070.10">
    <property type="entry name" value="Rhodopsin 7-helix transmembrane proteins"/>
    <property type="match status" value="1"/>
</dbReference>
<dbReference type="Pfam" id="PF00002">
    <property type="entry name" value="7tm_2"/>
    <property type="match status" value="1"/>
</dbReference>
<dbReference type="Gene3D" id="2.60.220.50">
    <property type="match status" value="1"/>
</dbReference>
<evidence type="ECO:0000256" key="7">
    <source>
        <dbReference type="ARBA" id="ARBA00022737"/>
    </source>
</evidence>
<keyword evidence="18" id="KW-1185">Reference proteome</keyword>
<evidence type="ECO:0000256" key="14">
    <source>
        <dbReference type="SAM" id="Phobius"/>
    </source>
</evidence>
<feature type="transmembrane region" description="Helical" evidence="14">
    <location>
        <begin position="206"/>
        <end position="230"/>
    </location>
</feature>
<dbReference type="InterPro" id="IPR046338">
    <property type="entry name" value="GAIN_dom_sf"/>
</dbReference>
<dbReference type="GO" id="GO:0004930">
    <property type="term" value="F:G protein-coupled receptor activity"/>
    <property type="evidence" value="ECO:0007669"/>
    <property type="project" value="InterPro"/>
</dbReference>
<dbReference type="InterPro" id="IPR048072">
    <property type="entry name" value="7tmB2_latrophilin-like"/>
</dbReference>
<evidence type="ECO:0000259" key="16">
    <source>
        <dbReference type="PROSITE" id="PS50261"/>
    </source>
</evidence>
<dbReference type="PROSITE" id="PS50221">
    <property type="entry name" value="GAIN_B"/>
    <property type="match status" value="1"/>
</dbReference>
<evidence type="ECO:0000259" key="15">
    <source>
        <dbReference type="PROSITE" id="PS50221"/>
    </source>
</evidence>